<dbReference type="InterPro" id="IPR050199">
    <property type="entry name" value="IgHV"/>
</dbReference>
<dbReference type="SUPFAM" id="SSF48726">
    <property type="entry name" value="Immunoglobulin"/>
    <property type="match status" value="1"/>
</dbReference>
<name>A0A7K8GQX3_ORTSP</name>
<keyword evidence="3" id="KW-1280">Immunoglobulin</keyword>
<keyword evidence="2" id="KW-1064">Adaptive immunity</keyword>
<dbReference type="PROSITE" id="PS50835">
    <property type="entry name" value="IG_LIKE"/>
    <property type="match status" value="1"/>
</dbReference>
<proteinExistence type="predicted"/>
<feature type="domain" description="Ig-like" evidence="4">
    <location>
        <begin position="19"/>
        <end position="101"/>
    </location>
</feature>
<dbReference type="PANTHER" id="PTHR23266">
    <property type="entry name" value="IMMUNOGLOBULIN HEAVY CHAIN"/>
    <property type="match status" value="1"/>
</dbReference>
<feature type="non-terminal residue" evidence="5">
    <location>
        <position position="101"/>
    </location>
</feature>
<evidence type="ECO:0000259" key="4">
    <source>
        <dbReference type="PROSITE" id="PS50835"/>
    </source>
</evidence>
<dbReference type="EMBL" id="VZTJ01004273">
    <property type="protein sequence ID" value="NXC06821.1"/>
    <property type="molecule type" value="Genomic_DNA"/>
</dbReference>
<evidence type="ECO:0000313" key="5">
    <source>
        <dbReference type="EMBL" id="NXC06821.1"/>
    </source>
</evidence>
<evidence type="ECO:0000256" key="3">
    <source>
        <dbReference type="ARBA" id="ARBA00043265"/>
    </source>
</evidence>
<organism evidence="5 6">
    <name type="scientific">Orthonyx spaldingii</name>
    <name type="common">Chowchilla</name>
    <dbReference type="NCBI Taxonomy" id="38397"/>
    <lineage>
        <taxon>Eukaryota</taxon>
        <taxon>Metazoa</taxon>
        <taxon>Chordata</taxon>
        <taxon>Craniata</taxon>
        <taxon>Vertebrata</taxon>
        <taxon>Euteleostomi</taxon>
        <taxon>Archelosauria</taxon>
        <taxon>Archosauria</taxon>
        <taxon>Dinosauria</taxon>
        <taxon>Saurischia</taxon>
        <taxon>Theropoda</taxon>
        <taxon>Coelurosauria</taxon>
        <taxon>Aves</taxon>
        <taxon>Neognathae</taxon>
        <taxon>Neoaves</taxon>
        <taxon>Telluraves</taxon>
        <taxon>Australaves</taxon>
        <taxon>Passeriformes</taxon>
        <taxon>Corvoidea</taxon>
        <taxon>Orthonychidae</taxon>
        <taxon>Orthonyx</taxon>
    </lineage>
</organism>
<dbReference type="SMART" id="SM00406">
    <property type="entry name" value="IGv"/>
    <property type="match status" value="1"/>
</dbReference>
<dbReference type="InterPro" id="IPR013783">
    <property type="entry name" value="Ig-like_fold"/>
</dbReference>
<dbReference type="InterPro" id="IPR007110">
    <property type="entry name" value="Ig-like_dom"/>
</dbReference>
<dbReference type="AlphaFoldDB" id="A0A7K8GQX3"/>
<dbReference type="InterPro" id="IPR013106">
    <property type="entry name" value="Ig_V-set"/>
</dbReference>
<dbReference type="Pfam" id="PF07686">
    <property type="entry name" value="V-set"/>
    <property type="match status" value="1"/>
</dbReference>
<dbReference type="Gene3D" id="2.60.40.10">
    <property type="entry name" value="Immunoglobulins"/>
    <property type="match status" value="1"/>
</dbReference>
<dbReference type="Proteomes" id="UP000526602">
    <property type="component" value="Unassembled WGS sequence"/>
</dbReference>
<dbReference type="InterPro" id="IPR036179">
    <property type="entry name" value="Ig-like_dom_sf"/>
</dbReference>
<evidence type="ECO:0000313" key="6">
    <source>
        <dbReference type="Proteomes" id="UP000526602"/>
    </source>
</evidence>
<feature type="non-terminal residue" evidence="5">
    <location>
        <position position="1"/>
    </location>
</feature>
<keyword evidence="6" id="KW-1185">Reference proteome</keyword>
<accession>A0A7K8GQX3</accession>
<evidence type="ECO:0000256" key="2">
    <source>
        <dbReference type="ARBA" id="ARBA00023130"/>
    </source>
</evidence>
<keyword evidence="1" id="KW-0391">Immunity</keyword>
<dbReference type="GO" id="GO:0019814">
    <property type="term" value="C:immunoglobulin complex"/>
    <property type="evidence" value="ECO:0007669"/>
    <property type="project" value="UniProtKB-KW"/>
</dbReference>
<gene>
    <name evidence="5" type="primary">Ighv320</name>
    <name evidence="5" type="ORF">ORTSPA_R11434</name>
</gene>
<protein>
    <submittedName>
        <fullName evidence="5">HV320 protein</fullName>
    </submittedName>
</protein>
<dbReference type="GO" id="GO:0002250">
    <property type="term" value="P:adaptive immune response"/>
    <property type="evidence" value="ECO:0007669"/>
    <property type="project" value="UniProtKB-KW"/>
</dbReference>
<reference evidence="5 6" key="1">
    <citation type="submission" date="2019-09" db="EMBL/GenBank/DDBJ databases">
        <title>Bird 10,000 Genomes (B10K) Project - Family phase.</title>
        <authorList>
            <person name="Zhang G."/>
        </authorList>
    </citation>
    <scope>NUCLEOTIDE SEQUENCE [LARGE SCALE GENOMIC DNA]</scope>
    <source>
        <strain evidence="5">B10K-DU-029-32</strain>
        <tissue evidence="5">Liver or heart</tissue>
    </source>
</reference>
<sequence length="101" mass="10521">GLRAAVTLLESGGHLQPPGGSLRLLCRGSGFNFGKFGMFWIRQRPGKAMEYVAGITDNGGATACGASFSGRCVIARDNGQSSVTLTLNGLKDEDSGTYFCA</sequence>
<dbReference type="GO" id="GO:0005576">
    <property type="term" value="C:extracellular region"/>
    <property type="evidence" value="ECO:0007669"/>
    <property type="project" value="UniProtKB-ARBA"/>
</dbReference>
<evidence type="ECO:0000256" key="1">
    <source>
        <dbReference type="ARBA" id="ARBA00022859"/>
    </source>
</evidence>
<comment type="caution">
    <text evidence="5">The sequence shown here is derived from an EMBL/GenBank/DDBJ whole genome shotgun (WGS) entry which is preliminary data.</text>
</comment>